<reference evidence="1 2" key="3">
    <citation type="journal article" date="2022" name="Microbiol. Spectr.">
        <title>Folding features and dynamics of 3D genome architecture in plant fungal pathogens.</title>
        <authorList>
            <person name="Xia C."/>
        </authorList>
    </citation>
    <scope>NUCLEOTIDE SEQUENCE [LARGE SCALE GENOMIC DNA]</scope>
    <source>
        <strain evidence="1 2">93-210</strain>
    </source>
</reference>
<dbReference type="EMBL" id="CM045882">
    <property type="protein sequence ID" value="KAI7935338.1"/>
    <property type="molecule type" value="Genomic_DNA"/>
</dbReference>
<sequence length="73" mass="7567">MRAMFKTIMTRGSLMALLLIIALSAGATLAAPTPEIEVPGGQACPTTGCTSPGGPYEGRGCKSEEECRHPHHG</sequence>
<proteinExistence type="predicted"/>
<accession>A0ACC0DQ18</accession>
<evidence type="ECO:0000313" key="2">
    <source>
        <dbReference type="Proteomes" id="UP001060170"/>
    </source>
</evidence>
<reference evidence="2" key="2">
    <citation type="journal article" date="2018" name="Mol. Plant Microbe Interact.">
        <title>Genome sequence resources for the wheat stripe rust pathogen (Puccinia striiformis f. sp. tritici) and the barley stripe rust pathogen (Puccinia striiformis f. sp. hordei).</title>
        <authorList>
            <person name="Xia C."/>
            <person name="Wang M."/>
            <person name="Yin C."/>
            <person name="Cornejo O.E."/>
            <person name="Hulbert S.H."/>
            <person name="Chen X."/>
        </authorList>
    </citation>
    <scope>NUCLEOTIDE SEQUENCE [LARGE SCALE GENOMIC DNA]</scope>
    <source>
        <strain evidence="2">93-210</strain>
    </source>
</reference>
<organism evidence="1 2">
    <name type="scientific">Puccinia striiformis f. sp. tritici</name>
    <dbReference type="NCBI Taxonomy" id="168172"/>
    <lineage>
        <taxon>Eukaryota</taxon>
        <taxon>Fungi</taxon>
        <taxon>Dikarya</taxon>
        <taxon>Basidiomycota</taxon>
        <taxon>Pucciniomycotina</taxon>
        <taxon>Pucciniomycetes</taxon>
        <taxon>Pucciniales</taxon>
        <taxon>Pucciniaceae</taxon>
        <taxon>Puccinia</taxon>
    </lineage>
</organism>
<reference evidence="2" key="1">
    <citation type="journal article" date="2018" name="BMC Genomics">
        <title>Genomic insights into host adaptation between the wheat stripe rust pathogen (Puccinia striiformis f. sp. tritici) and the barley stripe rust pathogen (Puccinia striiformis f. sp. hordei).</title>
        <authorList>
            <person name="Xia C."/>
            <person name="Wang M."/>
            <person name="Yin C."/>
            <person name="Cornejo O.E."/>
            <person name="Hulbert S.H."/>
            <person name="Chen X."/>
        </authorList>
    </citation>
    <scope>NUCLEOTIDE SEQUENCE [LARGE SCALE GENOMIC DNA]</scope>
    <source>
        <strain evidence="2">93-210</strain>
    </source>
</reference>
<name>A0ACC0DQ18_9BASI</name>
<gene>
    <name evidence="1" type="ORF">MJO28_016209</name>
</gene>
<dbReference type="Proteomes" id="UP001060170">
    <property type="component" value="Chromosome 18"/>
</dbReference>
<keyword evidence="2" id="KW-1185">Reference proteome</keyword>
<protein>
    <submittedName>
        <fullName evidence="1">Uncharacterized protein</fullName>
    </submittedName>
</protein>
<evidence type="ECO:0000313" key="1">
    <source>
        <dbReference type="EMBL" id="KAI7935338.1"/>
    </source>
</evidence>
<comment type="caution">
    <text evidence="1">The sequence shown here is derived from an EMBL/GenBank/DDBJ whole genome shotgun (WGS) entry which is preliminary data.</text>
</comment>